<evidence type="ECO:0000313" key="2">
    <source>
        <dbReference type="EMBL" id="KAK4527320.1"/>
    </source>
</evidence>
<feature type="domain" description="NAD(P)-binding" evidence="1">
    <location>
        <begin position="11"/>
        <end position="215"/>
    </location>
</feature>
<dbReference type="PANTHER" id="PTHR15020">
    <property type="entry name" value="FLAVIN REDUCTASE-RELATED"/>
    <property type="match status" value="1"/>
</dbReference>
<evidence type="ECO:0000259" key="1">
    <source>
        <dbReference type="Pfam" id="PF13460"/>
    </source>
</evidence>
<dbReference type="Pfam" id="PF13460">
    <property type="entry name" value="NAD_binding_10"/>
    <property type="match status" value="1"/>
</dbReference>
<proteinExistence type="predicted"/>
<sequence length="258" mass="28305">MAEKGLVVVIGATGPLGKECVLALESEGYRVRAASRRVETAREMLLHKVKNPSRVDFVHVDVMEKSVLSSVLKDAEVVFFCASASAGWRVPGTSKNTPKQVDYLGAIHVAEAAAQAKVKRLILVSSAMVTNRSSFPYLFLNSAFGRIMHWKRQGEIGVIKVHEKNPEMAYTIVRPGHLINEPAKGPKSVIVDQGDRISWRVTRADVAKVCCACLKVENTMNATFEIAGRKETESQSNLPETYEALLATVKPDKKPEST</sequence>
<dbReference type="InterPro" id="IPR016040">
    <property type="entry name" value="NAD(P)-bd_dom"/>
</dbReference>
<name>A0AAV9IIM9_9RHOD</name>
<comment type="caution">
    <text evidence="2">The sequence shown here is derived from an EMBL/GenBank/DDBJ whole genome shotgun (WGS) entry which is preliminary data.</text>
</comment>
<dbReference type="InterPro" id="IPR036291">
    <property type="entry name" value="NAD(P)-bd_dom_sf"/>
</dbReference>
<dbReference type="Gene3D" id="3.40.50.720">
    <property type="entry name" value="NAD(P)-binding Rossmann-like Domain"/>
    <property type="match status" value="1"/>
</dbReference>
<dbReference type="PANTHER" id="PTHR15020:SF43">
    <property type="entry name" value="NAD(P)-BINDING DOMAIN-CONTAINING PROTEIN"/>
    <property type="match status" value="1"/>
</dbReference>
<reference evidence="2 3" key="1">
    <citation type="submission" date="2022-07" db="EMBL/GenBank/DDBJ databases">
        <title>Genome-wide signatures of adaptation to extreme environments.</title>
        <authorList>
            <person name="Cho C.H."/>
            <person name="Yoon H.S."/>
        </authorList>
    </citation>
    <scope>NUCLEOTIDE SEQUENCE [LARGE SCALE GENOMIC DNA]</scope>
    <source>
        <strain evidence="2 3">108.79 E11</strain>
    </source>
</reference>
<keyword evidence="3" id="KW-1185">Reference proteome</keyword>
<protein>
    <recommendedName>
        <fullName evidence="1">NAD(P)-binding domain-containing protein</fullName>
    </recommendedName>
</protein>
<organism evidence="2 3">
    <name type="scientific">Galdieria yellowstonensis</name>
    <dbReference type="NCBI Taxonomy" id="3028027"/>
    <lineage>
        <taxon>Eukaryota</taxon>
        <taxon>Rhodophyta</taxon>
        <taxon>Bangiophyceae</taxon>
        <taxon>Galdieriales</taxon>
        <taxon>Galdieriaceae</taxon>
        <taxon>Galdieria</taxon>
    </lineage>
</organism>
<accession>A0AAV9IIM9</accession>
<dbReference type="Proteomes" id="UP001300502">
    <property type="component" value="Unassembled WGS sequence"/>
</dbReference>
<evidence type="ECO:0000313" key="3">
    <source>
        <dbReference type="Proteomes" id="UP001300502"/>
    </source>
</evidence>
<dbReference type="AlphaFoldDB" id="A0AAV9IIM9"/>
<dbReference type="EMBL" id="JANCYU010000050">
    <property type="protein sequence ID" value="KAK4527320.1"/>
    <property type="molecule type" value="Genomic_DNA"/>
</dbReference>
<dbReference type="SUPFAM" id="SSF51735">
    <property type="entry name" value="NAD(P)-binding Rossmann-fold domains"/>
    <property type="match status" value="1"/>
</dbReference>
<gene>
    <name evidence="2" type="ORF">GAYE_SCF38G5242</name>
</gene>